<gene>
    <name evidence="2" type="ORF">Enr13x_21330</name>
</gene>
<sequence>MTIALATVFCNFPRVHCNADEVARESRSAVEQGEKTENERPIRRYIPSGINRAIPLLRLKEVREAIELTPKQEKALRDSARQNAEPKDSPTVNDHDDQTATGADTTRERRAQWAKTAREHLEEILHPEQLERLYEISLQLRGLSVLQDRDVMKELKITADQRHEIVNRQISFLRRLSETDLKKADQLAMKTLRDEMNATVLNVLDEEQTKKLSEMKGEKFEIPQRWHAQGVMMQELQTQPAFPFERTANRTGITQRKLKDVTVQQRRGQQPREREPNIE</sequence>
<dbReference type="EMBL" id="CP037423">
    <property type="protein sequence ID" value="QDV42288.1"/>
    <property type="molecule type" value="Genomic_DNA"/>
</dbReference>
<feature type="compositionally biased region" description="Basic and acidic residues" evidence="1">
    <location>
        <begin position="270"/>
        <end position="279"/>
    </location>
</feature>
<feature type="region of interest" description="Disordered" evidence="1">
    <location>
        <begin position="246"/>
        <end position="279"/>
    </location>
</feature>
<evidence type="ECO:0000313" key="3">
    <source>
        <dbReference type="Proteomes" id="UP000319004"/>
    </source>
</evidence>
<dbReference type="KEGG" id="snep:Enr13x_21330"/>
<reference evidence="2 3" key="1">
    <citation type="submission" date="2019-03" db="EMBL/GenBank/DDBJ databases">
        <title>Deep-cultivation of Planctomycetes and their phenomic and genomic characterization uncovers novel biology.</title>
        <authorList>
            <person name="Wiegand S."/>
            <person name="Jogler M."/>
            <person name="Boedeker C."/>
            <person name="Pinto D."/>
            <person name="Vollmers J."/>
            <person name="Rivas-Marin E."/>
            <person name="Kohn T."/>
            <person name="Peeters S.H."/>
            <person name="Heuer A."/>
            <person name="Rast P."/>
            <person name="Oberbeckmann S."/>
            <person name="Bunk B."/>
            <person name="Jeske O."/>
            <person name="Meyerdierks A."/>
            <person name="Storesund J.E."/>
            <person name="Kallscheuer N."/>
            <person name="Luecker S."/>
            <person name="Lage O.M."/>
            <person name="Pohl T."/>
            <person name="Merkel B.J."/>
            <person name="Hornburger P."/>
            <person name="Mueller R.-W."/>
            <person name="Bruemmer F."/>
            <person name="Labrenz M."/>
            <person name="Spormann A.M."/>
            <person name="Op den Camp H."/>
            <person name="Overmann J."/>
            <person name="Amann R."/>
            <person name="Jetten M.S.M."/>
            <person name="Mascher T."/>
            <person name="Medema M.H."/>
            <person name="Devos D.P."/>
            <person name="Kaster A.-K."/>
            <person name="Ovreas L."/>
            <person name="Rohde M."/>
            <person name="Galperin M.Y."/>
            <person name="Jogler C."/>
        </authorList>
    </citation>
    <scope>NUCLEOTIDE SEQUENCE [LARGE SCALE GENOMIC DNA]</scope>
    <source>
        <strain evidence="2 3">Enr13</strain>
    </source>
</reference>
<proteinExistence type="predicted"/>
<accession>A0A518HN59</accession>
<keyword evidence="3" id="KW-1185">Reference proteome</keyword>
<name>A0A518HN59_9BACT</name>
<organism evidence="2 3">
    <name type="scientific">Stieleria neptunia</name>
    <dbReference type="NCBI Taxonomy" id="2527979"/>
    <lineage>
        <taxon>Bacteria</taxon>
        <taxon>Pseudomonadati</taxon>
        <taxon>Planctomycetota</taxon>
        <taxon>Planctomycetia</taxon>
        <taxon>Pirellulales</taxon>
        <taxon>Pirellulaceae</taxon>
        <taxon>Stieleria</taxon>
    </lineage>
</organism>
<dbReference type="Proteomes" id="UP000319004">
    <property type="component" value="Chromosome"/>
</dbReference>
<evidence type="ECO:0008006" key="4">
    <source>
        <dbReference type="Google" id="ProtNLM"/>
    </source>
</evidence>
<evidence type="ECO:0000256" key="1">
    <source>
        <dbReference type="SAM" id="MobiDB-lite"/>
    </source>
</evidence>
<feature type="compositionally biased region" description="Basic and acidic residues" evidence="1">
    <location>
        <begin position="73"/>
        <end position="98"/>
    </location>
</feature>
<dbReference type="AlphaFoldDB" id="A0A518HN59"/>
<feature type="compositionally biased region" description="Basic and acidic residues" evidence="1">
    <location>
        <begin position="105"/>
        <end position="114"/>
    </location>
</feature>
<evidence type="ECO:0000313" key="2">
    <source>
        <dbReference type="EMBL" id="QDV42288.1"/>
    </source>
</evidence>
<protein>
    <recommendedName>
        <fullName evidence="4">LTXXQ motif protein</fullName>
    </recommendedName>
</protein>
<feature type="region of interest" description="Disordered" evidence="1">
    <location>
        <begin position="73"/>
        <end position="114"/>
    </location>
</feature>